<evidence type="ECO:0000256" key="1">
    <source>
        <dbReference type="ARBA" id="ARBA00010515"/>
    </source>
</evidence>
<feature type="domain" description="Alpha/beta hydrolase fold-3" evidence="3">
    <location>
        <begin position="100"/>
        <end position="304"/>
    </location>
</feature>
<name>A0A3B7LXI7_9GAMM</name>
<sequence>MQMISAWATPQQRVSVLMKPELHPDAQPVIDAFLANGGKSFEQVGDISTLRSGYETNCGLAAMQGLEHIQSRDITAEWQSEPVHLRLYDEIPDADARPVVVFLHGGGWVIGNLNTHDSICRKIAAHAACRVIAVNYRLAPEHKFPVPFNDCKVALDYIIQHAEQLGLNVHQMVFAGDSAGANMAALLGQNFSQQYGFALKAQVLLYPVVGVCTQTQSYAQYQSGFPLVQSTMLWFFDALFSQPEEYAQISLLNQPFLKANGDIFLLTLEHDPLRDEALLYLEKALQHGLNVEYHHLGGLMHGIFTIAGKLPVAEQYLERAAQFIAGKFKE</sequence>
<dbReference type="InterPro" id="IPR013094">
    <property type="entry name" value="AB_hydrolase_3"/>
</dbReference>
<dbReference type="PANTHER" id="PTHR48081:SF8">
    <property type="entry name" value="ALPHA_BETA HYDROLASE FOLD-3 DOMAIN-CONTAINING PROTEIN-RELATED"/>
    <property type="match status" value="1"/>
</dbReference>
<dbReference type="EMBL" id="CP032134">
    <property type="protein sequence ID" value="AXY57620.1"/>
    <property type="molecule type" value="Genomic_DNA"/>
</dbReference>
<dbReference type="InterPro" id="IPR050300">
    <property type="entry name" value="GDXG_lipolytic_enzyme"/>
</dbReference>
<evidence type="ECO:0000256" key="2">
    <source>
        <dbReference type="ARBA" id="ARBA00022801"/>
    </source>
</evidence>
<evidence type="ECO:0000313" key="5">
    <source>
        <dbReference type="Proteomes" id="UP000263753"/>
    </source>
</evidence>
<dbReference type="InterPro" id="IPR002168">
    <property type="entry name" value="Lipase_GDXG_HIS_AS"/>
</dbReference>
<dbReference type="GO" id="GO:0016787">
    <property type="term" value="F:hydrolase activity"/>
    <property type="evidence" value="ECO:0007669"/>
    <property type="project" value="UniProtKB-KW"/>
</dbReference>
<proteinExistence type="inferred from homology"/>
<dbReference type="KEGG" id="achi:CDG60_14250"/>
<gene>
    <name evidence="4" type="ORF">CDG60_14250</name>
</gene>
<reference evidence="5" key="1">
    <citation type="submission" date="2018-09" db="EMBL/GenBank/DDBJ databases">
        <title>The complete genome of Acinetobacter sp. strain WCHAc010005.</title>
        <authorList>
            <person name="Hu Y."/>
            <person name="Long H."/>
            <person name="Feng Y."/>
            <person name="Zong Z."/>
        </authorList>
    </citation>
    <scope>NUCLEOTIDE SEQUENCE [LARGE SCALE GENOMIC DNA]</scope>
    <source>
        <strain evidence="5">WCHAc010005</strain>
    </source>
</reference>
<dbReference type="PANTHER" id="PTHR48081">
    <property type="entry name" value="AB HYDROLASE SUPERFAMILY PROTEIN C4A8.06C"/>
    <property type="match status" value="1"/>
</dbReference>
<dbReference type="AlphaFoldDB" id="A0A3B7LXI7"/>
<dbReference type="Proteomes" id="UP000263753">
    <property type="component" value="Chromosome"/>
</dbReference>
<dbReference type="Gene3D" id="3.40.50.1820">
    <property type="entry name" value="alpha/beta hydrolase"/>
    <property type="match status" value="1"/>
</dbReference>
<dbReference type="Pfam" id="PF07859">
    <property type="entry name" value="Abhydrolase_3"/>
    <property type="match status" value="1"/>
</dbReference>
<evidence type="ECO:0000313" key="4">
    <source>
        <dbReference type="EMBL" id="AXY57620.1"/>
    </source>
</evidence>
<dbReference type="InterPro" id="IPR029058">
    <property type="entry name" value="AB_hydrolase_fold"/>
</dbReference>
<dbReference type="SUPFAM" id="SSF53474">
    <property type="entry name" value="alpha/beta-Hydrolases"/>
    <property type="match status" value="1"/>
</dbReference>
<accession>A0A3B7LXI7</accession>
<keyword evidence="2 4" id="KW-0378">Hydrolase</keyword>
<organism evidence="4 5">
    <name type="scientific">Acinetobacter chinensis</name>
    <dbReference type="NCBI Taxonomy" id="2004650"/>
    <lineage>
        <taxon>Bacteria</taxon>
        <taxon>Pseudomonadati</taxon>
        <taxon>Pseudomonadota</taxon>
        <taxon>Gammaproteobacteria</taxon>
        <taxon>Moraxellales</taxon>
        <taxon>Moraxellaceae</taxon>
        <taxon>Acinetobacter</taxon>
    </lineage>
</organism>
<evidence type="ECO:0000259" key="3">
    <source>
        <dbReference type="Pfam" id="PF07859"/>
    </source>
</evidence>
<dbReference type="PROSITE" id="PS01173">
    <property type="entry name" value="LIPASE_GDXG_HIS"/>
    <property type="match status" value="1"/>
</dbReference>
<comment type="similarity">
    <text evidence="1">Belongs to the 'GDXG' lipolytic enzyme family.</text>
</comment>
<protein>
    <submittedName>
        <fullName evidence="4">Alpha/beta hydrolase</fullName>
    </submittedName>
</protein>